<dbReference type="InterPro" id="IPR007371">
    <property type="entry name" value="TPK_catalytic"/>
</dbReference>
<reference evidence="8" key="1">
    <citation type="submission" date="2016-10" db="EMBL/GenBank/DDBJ databases">
        <authorList>
            <person name="Varghese N."/>
            <person name="Submissions S."/>
        </authorList>
    </citation>
    <scope>NUCLEOTIDE SEQUENCE [LARGE SCALE GENOMIC DNA]</scope>
    <source>
        <strain evidence="8">DSM 11443</strain>
    </source>
</reference>
<evidence type="ECO:0000256" key="3">
    <source>
        <dbReference type="ARBA" id="ARBA00022777"/>
    </source>
</evidence>
<evidence type="ECO:0000256" key="5">
    <source>
        <dbReference type="NCBIfam" id="TIGR01378"/>
    </source>
</evidence>
<evidence type="ECO:0000256" key="4">
    <source>
        <dbReference type="ARBA" id="ARBA00022840"/>
    </source>
</evidence>
<evidence type="ECO:0000259" key="6">
    <source>
        <dbReference type="Pfam" id="PF04263"/>
    </source>
</evidence>
<dbReference type="InterPro" id="IPR036371">
    <property type="entry name" value="TPK_B1-bd_sf"/>
</dbReference>
<keyword evidence="4" id="KW-0067">ATP-binding</keyword>
<dbReference type="AlphaFoldDB" id="A0A1I2APJ3"/>
<proteinExistence type="predicted"/>
<gene>
    <name evidence="7" type="ORF">SAMN04488523_107149</name>
</gene>
<evidence type="ECO:0000256" key="1">
    <source>
        <dbReference type="ARBA" id="ARBA00022679"/>
    </source>
</evidence>
<keyword evidence="2" id="KW-0547">Nucleotide-binding</keyword>
<sequence length="230" mass="24131">MSHKIVHSTDPVTLVGGGQATSADLQEIVGFAPQCVAADGGVALALAAGIDPVAVIGDFDSIPQDILARIPAERQHRVAEQATTDFEKALTRIDAPLVIGVGFTGGRVDHQLAAFHSLLAQAQQPCILLADHEIVLLAPPRITIPCVVGDVVSLFPLVQTQGASTGLEWPIDGLDFAAGTFVGTSNRATGPVTLRMERAGMLLIVSRRFIRPLAAQLTLSGRAQWPARAV</sequence>
<keyword evidence="3 7" id="KW-0418">Kinase</keyword>
<dbReference type="EC" id="2.7.6.2" evidence="5"/>
<dbReference type="NCBIfam" id="TIGR01378">
    <property type="entry name" value="thi_PPkinase"/>
    <property type="match status" value="1"/>
</dbReference>
<evidence type="ECO:0000256" key="2">
    <source>
        <dbReference type="ARBA" id="ARBA00022741"/>
    </source>
</evidence>
<keyword evidence="8" id="KW-1185">Reference proteome</keyword>
<dbReference type="RefSeq" id="WP_093923975.1">
    <property type="nucleotide sequence ID" value="NZ_FOMW01000007.1"/>
</dbReference>
<dbReference type="InterPro" id="IPR006282">
    <property type="entry name" value="Thi_PPkinase"/>
</dbReference>
<organism evidence="7 8">
    <name type="scientific">Sulfitobacter brevis</name>
    <dbReference type="NCBI Taxonomy" id="74348"/>
    <lineage>
        <taxon>Bacteria</taxon>
        <taxon>Pseudomonadati</taxon>
        <taxon>Pseudomonadota</taxon>
        <taxon>Alphaproteobacteria</taxon>
        <taxon>Rhodobacterales</taxon>
        <taxon>Roseobacteraceae</taxon>
        <taxon>Sulfitobacter</taxon>
    </lineage>
</organism>
<dbReference type="InterPro" id="IPR036759">
    <property type="entry name" value="TPK_catalytic_sf"/>
</dbReference>
<dbReference type="Pfam" id="PF04263">
    <property type="entry name" value="TPK_catalytic"/>
    <property type="match status" value="1"/>
</dbReference>
<dbReference type="GO" id="GO:0004788">
    <property type="term" value="F:thiamine diphosphokinase activity"/>
    <property type="evidence" value="ECO:0007669"/>
    <property type="project" value="UniProtKB-UniRule"/>
</dbReference>
<name>A0A1I2APJ3_9RHOB</name>
<dbReference type="GO" id="GO:0006772">
    <property type="term" value="P:thiamine metabolic process"/>
    <property type="evidence" value="ECO:0007669"/>
    <property type="project" value="UniProtKB-UniRule"/>
</dbReference>
<dbReference type="PANTHER" id="PTHR41299">
    <property type="entry name" value="THIAMINE PYROPHOSPHOKINASE"/>
    <property type="match status" value="1"/>
</dbReference>
<dbReference type="OrthoDB" id="7057856at2"/>
<dbReference type="GO" id="GO:0009229">
    <property type="term" value="P:thiamine diphosphate biosynthetic process"/>
    <property type="evidence" value="ECO:0007669"/>
    <property type="project" value="InterPro"/>
</dbReference>
<protein>
    <recommendedName>
        <fullName evidence="5">Thiamine diphosphokinase</fullName>
        <ecNumber evidence="5">2.7.6.2</ecNumber>
    </recommendedName>
</protein>
<dbReference type="Gene3D" id="3.40.50.10240">
    <property type="entry name" value="Thiamin pyrophosphokinase, catalytic domain"/>
    <property type="match status" value="1"/>
</dbReference>
<feature type="domain" description="Thiamin pyrophosphokinase catalytic" evidence="6">
    <location>
        <begin position="32"/>
        <end position="123"/>
    </location>
</feature>
<dbReference type="SUPFAM" id="SSF63999">
    <property type="entry name" value="Thiamin pyrophosphokinase, catalytic domain"/>
    <property type="match status" value="1"/>
</dbReference>
<dbReference type="CDD" id="cd07995">
    <property type="entry name" value="TPK"/>
    <property type="match status" value="1"/>
</dbReference>
<evidence type="ECO:0000313" key="8">
    <source>
        <dbReference type="Proteomes" id="UP000198977"/>
    </source>
</evidence>
<keyword evidence="1" id="KW-0808">Transferase</keyword>
<evidence type="ECO:0000313" key="7">
    <source>
        <dbReference type="EMBL" id="SFE45627.1"/>
    </source>
</evidence>
<dbReference type="Proteomes" id="UP000198977">
    <property type="component" value="Unassembled WGS sequence"/>
</dbReference>
<accession>A0A1I2APJ3</accession>
<dbReference type="PANTHER" id="PTHR41299:SF1">
    <property type="entry name" value="THIAMINE PYROPHOSPHOKINASE"/>
    <property type="match status" value="1"/>
</dbReference>
<dbReference type="STRING" id="74348.SAMN04488523_107149"/>
<dbReference type="SUPFAM" id="SSF63862">
    <property type="entry name" value="Thiamin pyrophosphokinase, substrate-binding domain"/>
    <property type="match status" value="1"/>
</dbReference>
<dbReference type="GO" id="GO:0016301">
    <property type="term" value="F:kinase activity"/>
    <property type="evidence" value="ECO:0007669"/>
    <property type="project" value="UniProtKB-KW"/>
</dbReference>
<dbReference type="InterPro" id="IPR053149">
    <property type="entry name" value="TPK"/>
</dbReference>
<dbReference type="GO" id="GO:0005524">
    <property type="term" value="F:ATP binding"/>
    <property type="evidence" value="ECO:0007669"/>
    <property type="project" value="UniProtKB-KW"/>
</dbReference>
<dbReference type="EMBL" id="FOMW01000007">
    <property type="protein sequence ID" value="SFE45627.1"/>
    <property type="molecule type" value="Genomic_DNA"/>
</dbReference>
<dbReference type="GO" id="GO:0030975">
    <property type="term" value="F:thiamine binding"/>
    <property type="evidence" value="ECO:0007669"/>
    <property type="project" value="InterPro"/>
</dbReference>